<dbReference type="AlphaFoldDB" id="A0AAU9KQ48"/>
<evidence type="ECO:0000256" key="2">
    <source>
        <dbReference type="SAM" id="MobiDB-lite"/>
    </source>
</evidence>
<dbReference type="PRINTS" id="PR00599">
    <property type="entry name" value="MAPEPTIDASE"/>
</dbReference>
<dbReference type="CDD" id="cd01089">
    <property type="entry name" value="PA2G4-like"/>
    <property type="match status" value="1"/>
</dbReference>
<dbReference type="Gene3D" id="3.90.230.10">
    <property type="entry name" value="Creatinase/methionine aminopeptidase superfamily"/>
    <property type="match status" value="1"/>
</dbReference>
<reference evidence="4" key="1">
    <citation type="submission" date="2021-09" db="EMBL/GenBank/DDBJ databases">
        <authorList>
            <consortium name="AG Swart"/>
            <person name="Singh M."/>
            <person name="Singh A."/>
            <person name="Seah K."/>
            <person name="Emmerich C."/>
        </authorList>
    </citation>
    <scope>NUCLEOTIDE SEQUENCE</scope>
    <source>
        <strain evidence="4">ATCC30299</strain>
    </source>
</reference>
<dbReference type="SUPFAM" id="SSF55920">
    <property type="entry name" value="Creatinase/aminopeptidase"/>
    <property type="match status" value="1"/>
</dbReference>
<evidence type="ECO:0000313" key="5">
    <source>
        <dbReference type="Proteomes" id="UP001162131"/>
    </source>
</evidence>
<dbReference type="NCBIfam" id="TIGR00495">
    <property type="entry name" value="crvDNA_42K"/>
    <property type="match status" value="1"/>
</dbReference>
<dbReference type="EMBL" id="CAJZBQ010000062">
    <property type="protein sequence ID" value="CAG9335369.1"/>
    <property type="molecule type" value="Genomic_DNA"/>
</dbReference>
<gene>
    <name evidence="4" type="ORF">BSTOLATCC_MIC63845</name>
</gene>
<dbReference type="InterPro" id="IPR001714">
    <property type="entry name" value="Pept_M24_MAP"/>
</dbReference>
<accession>A0AAU9KQ48</accession>
<evidence type="ECO:0000313" key="4">
    <source>
        <dbReference type="EMBL" id="CAG9335369.1"/>
    </source>
</evidence>
<dbReference type="Gene3D" id="1.10.10.10">
    <property type="entry name" value="Winged helix-like DNA-binding domain superfamily/Winged helix DNA-binding domain"/>
    <property type="match status" value="1"/>
</dbReference>
<dbReference type="Proteomes" id="UP001162131">
    <property type="component" value="Unassembled WGS sequence"/>
</dbReference>
<dbReference type="InterPro" id="IPR000994">
    <property type="entry name" value="Pept_M24"/>
</dbReference>
<dbReference type="PANTHER" id="PTHR10804">
    <property type="entry name" value="PROTEASE FAMILY M24 METHIONYL AMINOPEPTIDASE, AMINOPEPTIDASE P"/>
    <property type="match status" value="1"/>
</dbReference>
<comment type="caution">
    <text evidence="4">The sequence shown here is derived from an EMBL/GenBank/DDBJ whole genome shotgun (WGS) entry which is preliminary data.</text>
</comment>
<evidence type="ECO:0000259" key="3">
    <source>
        <dbReference type="Pfam" id="PF00557"/>
    </source>
</evidence>
<organism evidence="4 5">
    <name type="scientific">Blepharisma stoltei</name>
    <dbReference type="NCBI Taxonomy" id="1481888"/>
    <lineage>
        <taxon>Eukaryota</taxon>
        <taxon>Sar</taxon>
        <taxon>Alveolata</taxon>
        <taxon>Ciliophora</taxon>
        <taxon>Postciliodesmatophora</taxon>
        <taxon>Heterotrichea</taxon>
        <taxon>Heterotrichida</taxon>
        <taxon>Blepharismidae</taxon>
        <taxon>Blepharisma</taxon>
    </lineage>
</organism>
<feature type="compositionally biased region" description="Basic residues" evidence="2">
    <location>
        <begin position="364"/>
        <end position="377"/>
    </location>
</feature>
<feature type="domain" description="Peptidase M24" evidence="3">
    <location>
        <begin position="19"/>
        <end position="191"/>
    </location>
</feature>
<evidence type="ECO:0000256" key="1">
    <source>
        <dbReference type="ARBA" id="ARBA00007319"/>
    </source>
</evidence>
<dbReference type="FunFam" id="1.10.10.10:FF:000029">
    <property type="entry name" value="Proliferation-associated 2G4, a"/>
    <property type="match status" value="1"/>
</dbReference>
<feature type="region of interest" description="Disordered" evidence="2">
    <location>
        <begin position="364"/>
        <end position="397"/>
    </location>
</feature>
<dbReference type="SUPFAM" id="SSF46785">
    <property type="entry name" value="Winged helix' DNA-binding domain"/>
    <property type="match status" value="1"/>
</dbReference>
<dbReference type="InterPro" id="IPR004545">
    <property type="entry name" value="PA2G4"/>
</dbReference>
<sequence>METEEQVAKGLTNASVVSKYREAANIVNRALQALVPQCQAGADISTLCSNGDQLIEQGLATVFTSAPIEKGIAIPTCISVNNVCAHYSPLPEESSTLQPGDLIKIELGAHIDGYIANAATSLVVGASAETPITGNKADVVLAAYNAIQAALRLIKPGSSNLEVTEVFNKIAADYQCNVLEGVLSHEIKQHVIDGNHVIIGKESFDQHVEEFKFGANEAYIIDIFISTGEGKPKEAETRTTVFQRALDMTYNLKLKSSRNFLTEVNRRFPTLLFSLRSFADQRNARVGVSECLNHNMLYSFPVITEKPGDLVAQFKVTVLILETGTIVITPLIFNPELCQTEKTVTDEAVKALLATQMATVAVAKPKKAKKNKKKKKAAAQEGESKEEENKAEETKAE</sequence>
<dbReference type="InterPro" id="IPR047113">
    <property type="entry name" value="PA2G4/ARX1"/>
</dbReference>
<dbReference type="PANTHER" id="PTHR10804:SF11">
    <property type="entry name" value="PROLIFERATION-ASSOCIATED PROTEIN 2G4"/>
    <property type="match status" value="1"/>
</dbReference>
<proteinExistence type="inferred from homology"/>
<protein>
    <recommendedName>
        <fullName evidence="3">Peptidase M24 domain-containing protein</fullName>
    </recommendedName>
</protein>
<comment type="similarity">
    <text evidence="1">Belongs to the peptidase M24 family.</text>
</comment>
<dbReference type="InterPro" id="IPR036005">
    <property type="entry name" value="Creatinase/aminopeptidase-like"/>
</dbReference>
<name>A0AAU9KQ48_9CILI</name>
<keyword evidence="5" id="KW-1185">Reference proteome</keyword>
<dbReference type="InterPro" id="IPR036388">
    <property type="entry name" value="WH-like_DNA-bd_sf"/>
</dbReference>
<feature type="compositionally biased region" description="Basic and acidic residues" evidence="2">
    <location>
        <begin position="387"/>
        <end position="397"/>
    </location>
</feature>
<dbReference type="Pfam" id="PF00557">
    <property type="entry name" value="Peptidase_M24"/>
    <property type="match status" value="1"/>
</dbReference>
<dbReference type="InterPro" id="IPR036390">
    <property type="entry name" value="WH_DNA-bd_sf"/>
</dbReference>